<keyword evidence="4" id="KW-0560">Oxidoreductase</keyword>
<evidence type="ECO:0000313" key="8">
    <source>
        <dbReference type="Proteomes" id="UP000181980"/>
    </source>
</evidence>
<dbReference type="PANTHER" id="PTHR43557:SF2">
    <property type="entry name" value="RIESKE DOMAIN-CONTAINING PROTEIN-RELATED"/>
    <property type="match status" value="1"/>
</dbReference>
<protein>
    <submittedName>
        <fullName evidence="7">3-phenylpropionate/trans-cinnamate dioxygenase ferredoxin reductase subunit</fullName>
    </submittedName>
</protein>
<dbReference type="PANTHER" id="PTHR43557">
    <property type="entry name" value="APOPTOSIS-INDUCING FACTOR 1"/>
    <property type="match status" value="1"/>
</dbReference>
<dbReference type="InterPro" id="IPR050446">
    <property type="entry name" value="FAD-oxidoreductase/Apoptosis"/>
</dbReference>
<dbReference type="GO" id="GO:0016651">
    <property type="term" value="F:oxidoreductase activity, acting on NAD(P)H"/>
    <property type="evidence" value="ECO:0007669"/>
    <property type="project" value="TreeGrafter"/>
</dbReference>
<feature type="domain" description="FAD/NAD(P)-binding" evidence="5">
    <location>
        <begin position="32"/>
        <end position="328"/>
    </location>
</feature>
<evidence type="ECO:0000256" key="2">
    <source>
        <dbReference type="ARBA" id="ARBA00022630"/>
    </source>
</evidence>
<dbReference type="AlphaFoldDB" id="A0A1H5PU13"/>
<dbReference type="InterPro" id="IPR016156">
    <property type="entry name" value="FAD/NAD-linked_Rdtase_dimer_sf"/>
</dbReference>
<dbReference type="InterPro" id="IPR036188">
    <property type="entry name" value="FAD/NAD-bd_sf"/>
</dbReference>
<gene>
    <name evidence="7" type="ORF">SAMN04488561_5497</name>
</gene>
<dbReference type="PRINTS" id="PR00368">
    <property type="entry name" value="FADPNR"/>
</dbReference>
<dbReference type="InterPro" id="IPR028202">
    <property type="entry name" value="Reductase_C"/>
</dbReference>
<dbReference type="Pfam" id="PF14759">
    <property type="entry name" value="Reductase_C"/>
    <property type="match status" value="1"/>
</dbReference>
<evidence type="ECO:0000256" key="1">
    <source>
        <dbReference type="ARBA" id="ARBA00001974"/>
    </source>
</evidence>
<dbReference type="EMBL" id="FNUC01000004">
    <property type="protein sequence ID" value="SEF16708.1"/>
    <property type="molecule type" value="Genomic_DNA"/>
</dbReference>
<dbReference type="Gene3D" id="3.50.50.60">
    <property type="entry name" value="FAD/NAD(P)-binding domain"/>
    <property type="match status" value="2"/>
</dbReference>
<organism evidence="7 8">
    <name type="scientific">Jiangella alba</name>
    <dbReference type="NCBI Taxonomy" id="561176"/>
    <lineage>
        <taxon>Bacteria</taxon>
        <taxon>Bacillati</taxon>
        <taxon>Actinomycetota</taxon>
        <taxon>Actinomycetes</taxon>
        <taxon>Jiangellales</taxon>
        <taxon>Jiangellaceae</taxon>
        <taxon>Jiangella</taxon>
    </lineage>
</organism>
<keyword evidence="8" id="KW-1185">Reference proteome</keyword>
<evidence type="ECO:0000256" key="4">
    <source>
        <dbReference type="ARBA" id="ARBA00023002"/>
    </source>
</evidence>
<dbReference type="InterPro" id="IPR023753">
    <property type="entry name" value="FAD/NAD-binding_dom"/>
</dbReference>
<dbReference type="Pfam" id="PF07992">
    <property type="entry name" value="Pyr_redox_2"/>
    <property type="match status" value="1"/>
</dbReference>
<evidence type="ECO:0000259" key="5">
    <source>
        <dbReference type="Pfam" id="PF07992"/>
    </source>
</evidence>
<name>A0A1H5PU13_9ACTN</name>
<sequence>MQQRRAGRHIPGTAVIAGWPTGSVARVTEQPFVIVGGGLAGAKGAEALRDQGYDGPLVLIGDEPDRPYERPPLSKGYLLGNDERDSAFVHDAGWYAEHDVDLRLGATVVEIDTRTRTVVLDDGGTVRYAKLLLATGSSPRRLSIPGADAAGVHYLRRLPDSDAIKSTLASVRRLLVVGGGWIGLEVTAAARAAGVEVTIVEAQELPLLGPLGPELARVFADLHVEHGVTLRTGVGIERFTVDGDRVSGAVLADGSHIEADAVVVGVGAAPNLQLAAAAGLRVHSGVVTDARLQSSDPDIVVAGDIAEADHPLLGPGIRVEHWANALNQPAVAASTMLGGDAVYDELPYFYTDQYDLGMEFHGLVTPDNYDDVVYRGDVAAREFIAFWLREGKVVAGMNVNVWDVDGPIKALIRSGERVDVARLADTGVPLEEIAGG</sequence>
<comment type="cofactor">
    <cofactor evidence="1">
        <name>FAD</name>
        <dbReference type="ChEBI" id="CHEBI:57692"/>
    </cofactor>
</comment>
<keyword evidence="3" id="KW-0274">FAD</keyword>
<keyword evidence="7" id="KW-0223">Dioxygenase</keyword>
<dbReference type="PRINTS" id="PR00411">
    <property type="entry name" value="PNDRDTASEI"/>
</dbReference>
<dbReference type="Gene3D" id="3.30.390.30">
    <property type="match status" value="1"/>
</dbReference>
<proteinExistence type="predicted"/>
<dbReference type="GO" id="GO:0051213">
    <property type="term" value="F:dioxygenase activity"/>
    <property type="evidence" value="ECO:0007669"/>
    <property type="project" value="UniProtKB-KW"/>
</dbReference>
<accession>A0A1H5PU13</accession>
<dbReference type="GO" id="GO:0005737">
    <property type="term" value="C:cytoplasm"/>
    <property type="evidence" value="ECO:0007669"/>
    <property type="project" value="TreeGrafter"/>
</dbReference>
<dbReference type="Proteomes" id="UP000181980">
    <property type="component" value="Unassembled WGS sequence"/>
</dbReference>
<keyword evidence="2" id="KW-0285">Flavoprotein</keyword>
<evidence type="ECO:0000256" key="3">
    <source>
        <dbReference type="ARBA" id="ARBA00022827"/>
    </source>
</evidence>
<feature type="domain" description="Reductase C-terminal" evidence="6">
    <location>
        <begin position="348"/>
        <end position="433"/>
    </location>
</feature>
<dbReference type="STRING" id="561176.SAMN04488561_5497"/>
<reference evidence="8" key="1">
    <citation type="submission" date="2016-10" db="EMBL/GenBank/DDBJ databases">
        <authorList>
            <person name="Varghese N."/>
            <person name="Submissions S."/>
        </authorList>
    </citation>
    <scope>NUCLEOTIDE SEQUENCE [LARGE SCALE GENOMIC DNA]</scope>
    <source>
        <strain evidence="8">DSM 45237</strain>
    </source>
</reference>
<evidence type="ECO:0000259" key="6">
    <source>
        <dbReference type="Pfam" id="PF14759"/>
    </source>
</evidence>
<evidence type="ECO:0000313" key="7">
    <source>
        <dbReference type="EMBL" id="SEF16708.1"/>
    </source>
</evidence>
<dbReference type="SUPFAM" id="SSF51905">
    <property type="entry name" value="FAD/NAD(P)-binding domain"/>
    <property type="match status" value="2"/>
</dbReference>
<dbReference type="SUPFAM" id="SSF55424">
    <property type="entry name" value="FAD/NAD-linked reductases, dimerisation (C-terminal) domain"/>
    <property type="match status" value="1"/>
</dbReference>